<evidence type="ECO:0000313" key="2">
    <source>
        <dbReference type="Ensembl" id="ENSPPAP00000029721.1"/>
    </source>
</evidence>
<organism evidence="2 3">
    <name type="scientific">Pan paniscus</name>
    <name type="common">Pygmy chimpanzee</name>
    <name type="synonym">Bonobo</name>
    <dbReference type="NCBI Taxonomy" id="9597"/>
    <lineage>
        <taxon>Eukaryota</taxon>
        <taxon>Metazoa</taxon>
        <taxon>Chordata</taxon>
        <taxon>Craniata</taxon>
        <taxon>Vertebrata</taxon>
        <taxon>Euteleostomi</taxon>
        <taxon>Mammalia</taxon>
        <taxon>Eutheria</taxon>
        <taxon>Euarchontoglires</taxon>
        <taxon>Primates</taxon>
        <taxon>Haplorrhini</taxon>
        <taxon>Catarrhini</taxon>
        <taxon>Hominidae</taxon>
        <taxon>Pan</taxon>
    </lineage>
</organism>
<feature type="compositionally biased region" description="Polar residues" evidence="1">
    <location>
        <begin position="12"/>
        <end position="24"/>
    </location>
</feature>
<reference evidence="2" key="3">
    <citation type="submission" date="2025-09" db="UniProtKB">
        <authorList>
            <consortium name="Ensembl"/>
        </authorList>
    </citation>
    <scope>IDENTIFICATION</scope>
</reference>
<reference evidence="2 3" key="1">
    <citation type="journal article" date="2012" name="Nature">
        <title>The bonobo genome compared with the chimpanzee and human genomes.</title>
        <authorList>
            <person name="Prufer K."/>
            <person name="Munch K."/>
            <person name="Hellmann I."/>
            <person name="Akagi K."/>
            <person name="Miller J.R."/>
            <person name="Walenz B."/>
            <person name="Koren S."/>
            <person name="Sutton G."/>
            <person name="Kodira C."/>
            <person name="Winer R."/>
            <person name="Knight J.R."/>
            <person name="Mullikin J.C."/>
            <person name="Meader S.J."/>
            <person name="Ponting C.P."/>
            <person name="Lunter G."/>
            <person name="Higashino S."/>
            <person name="Hobolth A."/>
            <person name="Dutheil J."/>
            <person name="Karakoc E."/>
            <person name="Alkan C."/>
            <person name="Sajjadian S."/>
            <person name="Catacchio C.R."/>
            <person name="Ventura M."/>
            <person name="Marques-Bonet T."/>
            <person name="Eichler E.E."/>
            <person name="Andre C."/>
            <person name="Atencia R."/>
            <person name="Mugisha L."/>
            <person name="Junhold J."/>
            <person name="Patterson N."/>
            <person name="Siebauer M."/>
            <person name="Good J.M."/>
            <person name="Fischer A."/>
            <person name="Ptak S.E."/>
            <person name="Lachmann M."/>
            <person name="Symer D.E."/>
            <person name="Mailund T."/>
            <person name="Schierup M.H."/>
            <person name="Andres A.M."/>
            <person name="Kelso J."/>
            <person name="Paabo S."/>
        </authorList>
    </citation>
    <scope>NUCLEOTIDE SEQUENCE [LARGE SCALE GENOMIC DNA]</scope>
</reference>
<evidence type="ECO:0000256" key="1">
    <source>
        <dbReference type="SAM" id="MobiDB-lite"/>
    </source>
</evidence>
<dbReference type="Proteomes" id="UP000240080">
    <property type="component" value="Chromosome 19"/>
</dbReference>
<protein>
    <submittedName>
        <fullName evidence="2">Uncharacterized protein</fullName>
    </submittedName>
</protein>
<reference evidence="2" key="2">
    <citation type="submission" date="2025-08" db="UniProtKB">
        <authorList>
            <consortium name="Ensembl"/>
        </authorList>
    </citation>
    <scope>IDENTIFICATION</scope>
</reference>
<accession>A0A2R9BT24</accession>
<dbReference type="EMBL" id="AJFE02044100">
    <property type="status" value="NOT_ANNOTATED_CDS"/>
    <property type="molecule type" value="Genomic_DNA"/>
</dbReference>
<evidence type="ECO:0000313" key="3">
    <source>
        <dbReference type="Proteomes" id="UP000240080"/>
    </source>
</evidence>
<dbReference type="EMBL" id="AJFE02044099">
    <property type="status" value="NOT_ANNOTATED_CDS"/>
    <property type="molecule type" value="Genomic_DNA"/>
</dbReference>
<name>A0A2R9BT24_PANPA</name>
<proteinExistence type="predicted"/>
<sequence length="63" mass="6619">HGETPSLPKIQKNYSGSRGSSGEATRTPAEEPDASTHPHSPGAQHLSLCPVWEENSPPLPCCG</sequence>
<keyword evidence="3" id="KW-1185">Reference proteome</keyword>
<dbReference type="EMBL" id="AJFE02044101">
    <property type="status" value="NOT_ANNOTATED_CDS"/>
    <property type="molecule type" value="Genomic_DNA"/>
</dbReference>
<dbReference type="AlphaFoldDB" id="A0A2R9BT24"/>
<feature type="region of interest" description="Disordered" evidence="1">
    <location>
        <begin position="1"/>
        <end position="63"/>
    </location>
</feature>
<dbReference type="Ensembl" id="ENSPPAT00000052572.1">
    <property type="protein sequence ID" value="ENSPPAP00000029721.1"/>
    <property type="gene ID" value="ENSPPAG00000037887.1"/>
</dbReference>
<dbReference type="Bgee" id="ENSPPAG00000037887">
    <property type="expression patterns" value="Expressed in liver and 5 other cell types or tissues"/>
</dbReference>